<keyword evidence="2" id="KW-1185">Reference proteome</keyword>
<dbReference type="RefSeq" id="WP_267622627.1">
    <property type="nucleotide sequence ID" value="NZ_JAODIW010000006.1"/>
</dbReference>
<evidence type="ECO:0000313" key="2">
    <source>
        <dbReference type="Proteomes" id="UP001595921"/>
    </source>
</evidence>
<dbReference type="Proteomes" id="UP001595921">
    <property type="component" value="Unassembled WGS sequence"/>
</dbReference>
<dbReference type="AlphaFoldDB" id="A0ABD5P8P4"/>
<organism evidence="1 2">
    <name type="scientific">Halobium salinum</name>
    <dbReference type="NCBI Taxonomy" id="1364940"/>
    <lineage>
        <taxon>Archaea</taxon>
        <taxon>Methanobacteriati</taxon>
        <taxon>Methanobacteriota</taxon>
        <taxon>Stenosarchaea group</taxon>
        <taxon>Halobacteria</taxon>
        <taxon>Halobacteriales</taxon>
        <taxon>Haloferacaceae</taxon>
        <taxon>Halobium</taxon>
    </lineage>
</organism>
<name>A0ABD5P8P4_9EURY</name>
<reference evidence="1 2" key="1">
    <citation type="journal article" date="2019" name="Int. J. Syst. Evol. Microbiol.">
        <title>The Global Catalogue of Microorganisms (GCM) 10K type strain sequencing project: providing services to taxonomists for standard genome sequencing and annotation.</title>
        <authorList>
            <consortium name="The Broad Institute Genomics Platform"/>
            <consortium name="The Broad Institute Genome Sequencing Center for Infectious Disease"/>
            <person name="Wu L."/>
            <person name="Ma J."/>
        </authorList>
    </citation>
    <scope>NUCLEOTIDE SEQUENCE [LARGE SCALE GENOMIC DNA]</scope>
    <source>
        <strain evidence="1 2">CGMCC 1.12553</strain>
    </source>
</reference>
<proteinExistence type="predicted"/>
<comment type="caution">
    <text evidence="1">The sequence shown here is derived from an EMBL/GenBank/DDBJ whole genome shotgun (WGS) entry which is preliminary data.</text>
</comment>
<gene>
    <name evidence="1" type="ORF">ACFO0N_03870</name>
</gene>
<protein>
    <submittedName>
        <fullName evidence="1">Uncharacterized protein</fullName>
    </submittedName>
</protein>
<sequence>MVNFTLIEVHLDDGNLQLGPSGVGYVPDEDAEFDEGEATEIEVDGDEESSGGRGLLSYLLVLAVLAGVAFAAKQFLGGGADEGFEELEELDDLADEA</sequence>
<evidence type="ECO:0000313" key="1">
    <source>
        <dbReference type="EMBL" id="MFC4357085.1"/>
    </source>
</evidence>
<dbReference type="EMBL" id="JBHSDS010000003">
    <property type="protein sequence ID" value="MFC4357085.1"/>
    <property type="molecule type" value="Genomic_DNA"/>
</dbReference>
<accession>A0ABD5P8P4</accession>